<gene>
    <name evidence="2" type="ORF">CEXT_740201</name>
</gene>
<evidence type="ECO:0000313" key="2">
    <source>
        <dbReference type="EMBL" id="GIY91917.1"/>
    </source>
</evidence>
<feature type="compositionally biased region" description="Basic and acidic residues" evidence="1">
    <location>
        <begin position="46"/>
        <end position="64"/>
    </location>
</feature>
<dbReference type="AlphaFoldDB" id="A0AAV4X9Q9"/>
<comment type="caution">
    <text evidence="2">The sequence shown here is derived from an EMBL/GenBank/DDBJ whole genome shotgun (WGS) entry which is preliminary data.</text>
</comment>
<reference evidence="2 3" key="1">
    <citation type="submission" date="2021-06" db="EMBL/GenBank/DDBJ databases">
        <title>Caerostris extrusa draft genome.</title>
        <authorList>
            <person name="Kono N."/>
            <person name="Arakawa K."/>
        </authorList>
    </citation>
    <scope>NUCLEOTIDE SEQUENCE [LARGE SCALE GENOMIC DNA]</scope>
</reference>
<feature type="region of interest" description="Disordered" evidence="1">
    <location>
        <begin position="19"/>
        <end position="72"/>
    </location>
</feature>
<dbReference type="EMBL" id="BPLR01000070">
    <property type="protein sequence ID" value="GIY91917.1"/>
    <property type="molecule type" value="Genomic_DNA"/>
</dbReference>
<feature type="compositionally biased region" description="Basic residues" evidence="1">
    <location>
        <begin position="19"/>
        <end position="34"/>
    </location>
</feature>
<sequence length="72" mass="8463">MDVEPVIRKMDVEEHQRIRPTTHRYEKKSRRRIKGAVTQNSAPPDKGIDRVVHPCEPRGEREPCRIINPSHQ</sequence>
<accession>A0AAV4X9Q9</accession>
<keyword evidence="3" id="KW-1185">Reference proteome</keyword>
<evidence type="ECO:0000313" key="3">
    <source>
        <dbReference type="Proteomes" id="UP001054945"/>
    </source>
</evidence>
<dbReference type="Proteomes" id="UP001054945">
    <property type="component" value="Unassembled WGS sequence"/>
</dbReference>
<proteinExistence type="predicted"/>
<organism evidence="2 3">
    <name type="scientific">Caerostris extrusa</name>
    <name type="common">Bark spider</name>
    <name type="synonym">Caerostris bankana</name>
    <dbReference type="NCBI Taxonomy" id="172846"/>
    <lineage>
        <taxon>Eukaryota</taxon>
        <taxon>Metazoa</taxon>
        <taxon>Ecdysozoa</taxon>
        <taxon>Arthropoda</taxon>
        <taxon>Chelicerata</taxon>
        <taxon>Arachnida</taxon>
        <taxon>Araneae</taxon>
        <taxon>Araneomorphae</taxon>
        <taxon>Entelegynae</taxon>
        <taxon>Araneoidea</taxon>
        <taxon>Araneidae</taxon>
        <taxon>Caerostris</taxon>
    </lineage>
</organism>
<name>A0AAV4X9Q9_CAEEX</name>
<protein>
    <submittedName>
        <fullName evidence="2">Uncharacterized protein</fullName>
    </submittedName>
</protein>
<evidence type="ECO:0000256" key="1">
    <source>
        <dbReference type="SAM" id="MobiDB-lite"/>
    </source>
</evidence>